<dbReference type="AlphaFoldDB" id="A0A845GG99"/>
<proteinExistence type="predicted"/>
<evidence type="ECO:0000259" key="2">
    <source>
        <dbReference type="PROSITE" id="PS51192"/>
    </source>
</evidence>
<evidence type="ECO:0000313" key="5">
    <source>
        <dbReference type="Proteomes" id="UP000447355"/>
    </source>
</evidence>
<feature type="domain" description="Helicase C-terminal" evidence="3">
    <location>
        <begin position="989"/>
        <end position="1147"/>
    </location>
</feature>
<accession>A0A845GG99</accession>
<dbReference type="PANTHER" id="PTHR45629">
    <property type="entry name" value="SNF2/RAD54 FAMILY MEMBER"/>
    <property type="match status" value="1"/>
</dbReference>
<dbReference type="InterPro" id="IPR000330">
    <property type="entry name" value="SNF2_N"/>
</dbReference>
<dbReference type="Proteomes" id="UP000447355">
    <property type="component" value="Unassembled WGS sequence"/>
</dbReference>
<evidence type="ECO:0000256" key="1">
    <source>
        <dbReference type="ARBA" id="ARBA00022801"/>
    </source>
</evidence>
<dbReference type="InterPro" id="IPR050496">
    <property type="entry name" value="SNF2_RAD54_helicase_repair"/>
</dbReference>
<comment type="caution">
    <text evidence="4">The sequence shown here is derived from an EMBL/GenBank/DDBJ whole genome shotgun (WGS) entry which is preliminary data.</text>
</comment>
<dbReference type="SMART" id="SM00490">
    <property type="entry name" value="HELICc"/>
    <property type="match status" value="1"/>
</dbReference>
<dbReference type="GO" id="GO:0016787">
    <property type="term" value="F:hydrolase activity"/>
    <property type="evidence" value="ECO:0007669"/>
    <property type="project" value="UniProtKB-KW"/>
</dbReference>
<dbReference type="Gene3D" id="3.40.50.300">
    <property type="entry name" value="P-loop containing nucleotide triphosphate hydrolases"/>
    <property type="match status" value="1"/>
</dbReference>
<evidence type="ECO:0000313" key="4">
    <source>
        <dbReference type="EMBL" id="MYM92432.1"/>
    </source>
</evidence>
<dbReference type="RefSeq" id="WP_161081704.1">
    <property type="nucleotide sequence ID" value="NZ_WWCX01000001.1"/>
</dbReference>
<dbReference type="InterPro" id="IPR001650">
    <property type="entry name" value="Helicase_C-like"/>
</dbReference>
<feature type="domain" description="Helicase ATP-binding" evidence="2">
    <location>
        <begin position="686"/>
        <end position="851"/>
    </location>
</feature>
<dbReference type="SMART" id="SM00487">
    <property type="entry name" value="DEXDc"/>
    <property type="match status" value="1"/>
</dbReference>
<dbReference type="CDD" id="cd18793">
    <property type="entry name" value="SF2_C_SNF"/>
    <property type="match status" value="1"/>
</dbReference>
<dbReference type="Pfam" id="PF00176">
    <property type="entry name" value="SNF2-rel_dom"/>
    <property type="match status" value="1"/>
</dbReference>
<keyword evidence="1" id="KW-0378">Hydrolase</keyword>
<dbReference type="EMBL" id="WWCX01000001">
    <property type="protein sequence ID" value="MYM92432.1"/>
    <property type="molecule type" value="Genomic_DNA"/>
</dbReference>
<name>A0A845GG99_9BURK</name>
<dbReference type="PROSITE" id="PS51194">
    <property type="entry name" value="HELICASE_CTER"/>
    <property type="match status" value="1"/>
</dbReference>
<dbReference type="InterPro" id="IPR014001">
    <property type="entry name" value="Helicase_ATP-bd"/>
</dbReference>
<evidence type="ECO:0008006" key="6">
    <source>
        <dbReference type="Google" id="ProtNLM"/>
    </source>
</evidence>
<dbReference type="InterPro" id="IPR027417">
    <property type="entry name" value="P-loop_NTPase"/>
</dbReference>
<dbReference type="SUPFAM" id="SSF52540">
    <property type="entry name" value="P-loop containing nucleoside triphosphate hydrolases"/>
    <property type="match status" value="2"/>
</dbReference>
<dbReference type="GO" id="GO:0004386">
    <property type="term" value="F:helicase activity"/>
    <property type="evidence" value="ECO:0007669"/>
    <property type="project" value="UniProtKB-KW"/>
</dbReference>
<gene>
    <name evidence="4" type="ORF">GTP90_00995</name>
</gene>
<evidence type="ECO:0000259" key="3">
    <source>
        <dbReference type="PROSITE" id="PS51194"/>
    </source>
</evidence>
<sequence length="1160" mass="128793">MSNILESWLLTPSDPMEVLNRLNTVLDNDLAGVLQTSSPSIGRMYWTQQRGFGTLMQVQIHPAYPRHLAEREVEVCVEGNASQPRLSVSCDVCGHQYGIPSGYEIPRACDHGKWLLIKAVQAVRGDVAPHLADPRQLRKVLLSKNAASILQVLERDTASSTKKTIEQPSSDRDTAELTFILAAGNRGMRHSLELVQNGTDGYRRSYRSVPQNWSSFLPVIGGRMNNHSDDPFHSDGVRQRLSQSDIDWLKQVFMAAGLPESSHILVRGTRIGTTLLQMAEAGKLRASSIRDEPLRQSEPRQLMLAWQRDPSLRWQLVMSVEGGGDVIPCIPPLFVQSDTGEIGLLADSLAPEVLDVVTFAAGLSDEDLITLRQRANGRQITGLPNLPEVEVIDGGVLRPVPTLLLDWRSQYARGSQQGTALADVDFDYDGTKVRHTDGKEISVIDGLKRIDYQRDLTYEAECVQQIRPRGKAKKGDNTLQVVVAQGEADADKVVKQVREYHKAVVPTLKEAGWRLQMSDGWQGGIVPVTDLDYTIKPAAGGTYDINVSADVEGTAHSMVHDLVGFLGRRDVLAAILENQPGKTFELPATQEGYRPIITRDLLAKILPLFTLLTHEDKTNTYRMRTIDFGALDAATRDTDSRLDGGEDLAKLATSLSVIPENLPQSTLTAMTIPPWQHQARGALWCGVRRKHGFGAIIGDEYATGKTLQSLVTLHTAWCEPEAENHRVSLIIVSKTLYYERRWQEDADKFFHDMRLVEVPNSKGMDKIEALEGTEHAVITTYDTLVRNLNRFLARQWNVIACDEGHKLGNSLSTFTKAVGALQARQKLIITGSAMQNSAREMWSVMTLAVPGLLREKAWFNRTFPKNKLLSDETTDSTRQSEITQANRAKLVALGKLISPFYLRRLNAELGRSLPTVTEVRHSVVFGKEQAAVYESIRALQHAEVRKAIAESGLAKSHLFVLEAIERLRQICDHPQLVNVKGVASAKLEALNEICTELLSEGKRIVITSHFTNMLKILEQHLEETGISSVRISGGMSGPARKKSSEKFRSGEVSIILIQLSMAEGIELPEGDAIVLFEPWWNAKKEEQAIARLRRDERDKHVTILRLVVSNSVEEGVLKIAAKKLADIEAVHEGHASAGGTLTLDDIEEFFRPLSDFIDED</sequence>
<dbReference type="Pfam" id="PF00271">
    <property type="entry name" value="Helicase_C"/>
    <property type="match status" value="1"/>
</dbReference>
<organism evidence="4 5">
    <name type="scientific">Duganella vulcania</name>
    <dbReference type="NCBI Taxonomy" id="2692166"/>
    <lineage>
        <taxon>Bacteria</taxon>
        <taxon>Pseudomonadati</taxon>
        <taxon>Pseudomonadota</taxon>
        <taxon>Betaproteobacteria</taxon>
        <taxon>Burkholderiales</taxon>
        <taxon>Oxalobacteraceae</taxon>
        <taxon>Telluria group</taxon>
        <taxon>Duganella</taxon>
    </lineage>
</organism>
<reference evidence="4" key="1">
    <citation type="submission" date="2019-12" db="EMBL/GenBank/DDBJ databases">
        <title>Novel species isolated from a subtropical stream in China.</title>
        <authorList>
            <person name="Lu H."/>
        </authorList>
    </citation>
    <scope>NUCLEOTIDE SEQUENCE [LARGE SCALE GENOMIC DNA]</scope>
    <source>
        <strain evidence="4">FT81W</strain>
    </source>
</reference>
<dbReference type="PANTHER" id="PTHR45629:SF7">
    <property type="entry name" value="DNA EXCISION REPAIR PROTEIN ERCC-6-RELATED"/>
    <property type="match status" value="1"/>
</dbReference>
<dbReference type="Gene3D" id="3.40.50.10810">
    <property type="entry name" value="Tandem AAA-ATPase domain"/>
    <property type="match status" value="1"/>
</dbReference>
<dbReference type="GO" id="GO:0005524">
    <property type="term" value="F:ATP binding"/>
    <property type="evidence" value="ECO:0007669"/>
    <property type="project" value="InterPro"/>
</dbReference>
<protein>
    <recommendedName>
        <fullName evidence="6">DEAD/DEAH box helicase</fullName>
    </recommendedName>
</protein>
<dbReference type="PROSITE" id="PS51192">
    <property type="entry name" value="HELICASE_ATP_BIND_1"/>
    <property type="match status" value="1"/>
</dbReference>
<dbReference type="InterPro" id="IPR049730">
    <property type="entry name" value="SNF2/RAD54-like_C"/>
</dbReference>
<dbReference type="InterPro" id="IPR038718">
    <property type="entry name" value="SNF2-like_sf"/>
</dbReference>